<evidence type="ECO:0000313" key="3">
    <source>
        <dbReference type="Proteomes" id="UP001267638"/>
    </source>
</evidence>
<sequence length="354" mass="38949">MTRYTLSHLETAACLWEAVLELRDRPVTNHDASSRALALGKCVDTLGTAALRLVVVGWVDAVEAAWRAVEGEYPLSFDWDFVPRWIADTIDWSDPRHPVIRGKPPGANAPVTSTPPIGDDAASGRDGHLALLARARAALVAPDTFDPPARYALINAIRASEDAIAACPLPWPIEVHTAVIEHRHGMNIYVAADEMVLDAEIGAYCREYWSEIDDSRDPNALSDAKVTSSYFECHPSESCTKDRVRLSPVAHPSPLAAGSIEQGRYCVLSTAHLTVHTASCLDKWASWPPSDRPIDIAASVYGWFVPTRAIDDDRRAQLPQDLLRLIAFGRARSFQFLLFDCDGSDVDGLPLHHW</sequence>
<organism evidence="2 3">
    <name type="scientific">Sphingobium xenophagum</name>
    <dbReference type="NCBI Taxonomy" id="121428"/>
    <lineage>
        <taxon>Bacteria</taxon>
        <taxon>Pseudomonadati</taxon>
        <taxon>Pseudomonadota</taxon>
        <taxon>Alphaproteobacteria</taxon>
        <taxon>Sphingomonadales</taxon>
        <taxon>Sphingomonadaceae</taxon>
        <taxon>Sphingobium</taxon>
    </lineage>
</organism>
<feature type="domain" description="DUF5983" evidence="1">
    <location>
        <begin position="265"/>
        <end position="354"/>
    </location>
</feature>
<proteinExistence type="predicted"/>
<dbReference type="EMBL" id="JAVDWV010000020">
    <property type="protein sequence ID" value="MDR7156790.1"/>
    <property type="molecule type" value="Genomic_DNA"/>
</dbReference>
<name>A0ABU1X5D0_SPHXE</name>
<accession>A0ABU1X5D0</accession>
<keyword evidence="3" id="KW-1185">Reference proteome</keyword>
<dbReference type="InterPro" id="IPR046025">
    <property type="entry name" value="DUF5983"/>
</dbReference>
<reference evidence="2 3" key="1">
    <citation type="submission" date="2023-07" db="EMBL/GenBank/DDBJ databases">
        <title>Sorghum-associated microbial communities from plants grown in Nebraska, USA.</title>
        <authorList>
            <person name="Schachtman D."/>
        </authorList>
    </citation>
    <scope>NUCLEOTIDE SEQUENCE [LARGE SCALE GENOMIC DNA]</scope>
    <source>
        <strain evidence="2 3">4256</strain>
    </source>
</reference>
<dbReference type="RefSeq" id="WP_310227329.1">
    <property type="nucleotide sequence ID" value="NZ_JAVDWV010000020.1"/>
</dbReference>
<gene>
    <name evidence="2" type="ORF">J2W40_003635</name>
</gene>
<evidence type="ECO:0000313" key="2">
    <source>
        <dbReference type="EMBL" id="MDR7156790.1"/>
    </source>
</evidence>
<dbReference type="Proteomes" id="UP001267638">
    <property type="component" value="Unassembled WGS sequence"/>
</dbReference>
<comment type="caution">
    <text evidence="2">The sequence shown here is derived from an EMBL/GenBank/DDBJ whole genome shotgun (WGS) entry which is preliminary data.</text>
</comment>
<dbReference type="Pfam" id="PF19419">
    <property type="entry name" value="DUF5983"/>
    <property type="match status" value="1"/>
</dbReference>
<protein>
    <recommendedName>
        <fullName evidence="1">DUF5983 domain-containing protein</fullName>
    </recommendedName>
</protein>
<evidence type="ECO:0000259" key="1">
    <source>
        <dbReference type="Pfam" id="PF19419"/>
    </source>
</evidence>